<evidence type="ECO:0000256" key="5">
    <source>
        <dbReference type="SAM" id="SignalP"/>
    </source>
</evidence>
<comment type="subcellular location">
    <subcellularLocation>
        <location evidence="1">Secreted</location>
    </subcellularLocation>
</comment>
<dbReference type="AlphaFoldDB" id="A0AAN6VHB4"/>
<dbReference type="InterPro" id="IPR032382">
    <property type="entry name" value="AltA1"/>
</dbReference>
<dbReference type="EMBL" id="MU857047">
    <property type="protein sequence ID" value="KAK4150836.1"/>
    <property type="molecule type" value="Genomic_DNA"/>
</dbReference>
<accession>A0AAN6VHB4</accession>
<keyword evidence="2" id="KW-0964">Secreted</keyword>
<organism evidence="7 8">
    <name type="scientific">Chaetomidium leptoderma</name>
    <dbReference type="NCBI Taxonomy" id="669021"/>
    <lineage>
        <taxon>Eukaryota</taxon>
        <taxon>Fungi</taxon>
        <taxon>Dikarya</taxon>
        <taxon>Ascomycota</taxon>
        <taxon>Pezizomycotina</taxon>
        <taxon>Sordariomycetes</taxon>
        <taxon>Sordariomycetidae</taxon>
        <taxon>Sordariales</taxon>
        <taxon>Chaetomiaceae</taxon>
        <taxon>Chaetomidium</taxon>
    </lineage>
</organism>
<evidence type="ECO:0000313" key="8">
    <source>
        <dbReference type="Proteomes" id="UP001302745"/>
    </source>
</evidence>
<feature type="signal peptide" evidence="5">
    <location>
        <begin position="1"/>
        <end position="20"/>
    </location>
</feature>
<keyword evidence="3 5" id="KW-0732">Signal</keyword>
<dbReference type="GO" id="GO:0005576">
    <property type="term" value="C:extracellular region"/>
    <property type="evidence" value="ECO:0007669"/>
    <property type="project" value="UniProtKB-SubCell"/>
</dbReference>
<sequence>MHFRPALGLLLPLLGLTATASPLLNARSAEPTDAETPVVGCSDMSFKTFGWEARAFDFHASYIFTTPAHQNSWGYASFDLFNPADESTARCEASSSQLSDFFYGTVQYKCNDTLRNGATSFDFSRPANQLRVNQTWTCADQDPQWPITFTGRGQANLTLDCTDETWENPDWEMGQIYSSRNIDCGLVDSRVVPIDLSAVA</sequence>
<name>A0AAN6VHB4_9PEZI</name>
<feature type="domain" description="AA1-like" evidence="6">
    <location>
        <begin position="60"/>
        <end position="184"/>
    </location>
</feature>
<dbReference type="Proteomes" id="UP001302745">
    <property type="component" value="Unassembled WGS sequence"/>
</dbReference>
<evidence type="ECO:0000256" key="3">
    <source>
        <dbReference type="ARBA" id="ARBA00022729"/>
    </source>
</evidence>
<evidence type="ECO:0000256" key="4">
    <source>
        <dbReference type="ARBA" id="ARBA00023157"/>
    </source>
</evidence>
<protein>
    <recommendedName>
        <fullName evidence="6">AA1-like domain-containing protein</fullName>
    </recommendedName>
</protein>
<proteinExistence type="predicted"/>
<feature type="chain" id="PRO_5042892233" description="AA1-like domain-containing protein" evidence="5">
    <location>
        <begin position="21"/>
        <end position="200"/>
    </location>
</feature>
<evidence type="ECO:0000313" key="7">
    <source>
        <dbReference type="EMBL" id="KAK4150836.1"/>
    </source>
</evidence>
<keyword evidence="4" id="KW-1015">Disulfide bond</keyword>
<comment type="caution">
    <text evidence="7">The sequence shown here is derived from an EMBL/GenBank/DDBJ whole genome shotgun (WGS) entry which is preliminary data.</text>
</comment>
<dbReference type="Pfam" id="PF16541">
    <property type="entry name" value="AltA1"/>
    <property type="match status" value="1"/>
</dbReference>
<evidence type="ECO:0000259" key="6">
    <source>
        <dbReference type="Pfam" id="PF16541"/>
    </source>
</evidence>
<evidence type="ECO:0000256" key="1">
    <source>
        <dbReference type="ARBA" id="ARBA00004613"/>
    </source>
</evidence>
<reference evidence="7" key="2">
    <citation type="submission" date="2023-05" db="EMBL/GenBank/DDBJ databases">
        <authorList>
            <consortium name="Lawrence Berkeley National Laboratory"/>
            <person name="Steindorff A."/>
            <person name="Hensen N."/>
            <person name="Bonometti L."/>
            <person name="Westerberg I."/>
            <person name="Brannstrom I.O."/>
            <person name="Guillou S."/>
            <person name="Cros-Aarteil S."/>
            <person name="Calhoun S."/>
            <person name="Haridas S."/>
            <person name="Kuo A."/>
            <person name="Mondo S."/>
            <person name="Pangilinan J."/>
            <person name="Riley R."/>
            <person name="Labutti K."/>
            <person name="Andreopoulos B."/>
            <person name="Lipzen A."/>
            <person name="Chen C."/>
            <person name="Yanf M."/>
            <person name="Daum C."/>
            <person name="Ng V."/>
            <person name="Clum A."/>
            <person name="Ohm R."/>
            <person name="Martin F."/>
            <person name="Silar P."/>
            <person name="Natvig D."/>
            <person name="Lalanne C."/>
            <person name="Gautier V."/>
            <person name="Ament-Velasquez S.L."/>
            <person name="Kruys A."/>
            <person name="Hutchinson M.I."/>
            <person name="Powell A.J."/>
            <person name="Barry K."/>
            <person name="Miller A.N."/>
            <person name="Grigoriev I.V."/>
            <person name="Debuchy R."/>
            <person name="Gladieux P."/>
            <person name="Thoren M.H."/>
            <person name="Johannesson H."/>
        </authorList>
    </citation>
    <scope>NUCLEOTIDE SEQUENCE</scope>
    <source>
        <strain evidence="7">CBS 538.74</strain>
    </source>
</reference>
<gene>
    <name evidence="7" type="ORF">C8A00DRAFT_36523</name>
</gene>
<evidence type="ECO:0000256" key="2">
    <source>
        <dbReference type="ARBA" id="ARBA00022525"/>
    </source>
</evidence>
<keyword evidence="8" id="KW-1185">Reference proteome</keyword>
<reference evidence="7" key="1">
    <citation type="journal article" date="2023" name="Mol. Phylogenet. Evol.">
        <title>Genome-scale phylogeny and comparative genomics of the fungal order Sordariales.</title>
        <authorList>
            <person name="Hensen N."/>
            <person name="Bonometti L."/>
            <person name="Westerberg I."/>
            <person name="Brannstrom I.O."/>
            <person name="Guillou S."/>
            <person name="Cros-Aarteil S."/>
            <person name="Calhoun S."/>
            <person name="Haridas S."/>
            <person name="Kuo A."/>
            <person name="Mondo S."/>
            <person name="Pangilinan J."/>
            <person name="Riley R."/>
            <person name="LaButti K."/>
            <person name="Andreopoulos B."/>
            <person name="Lipzen A."/>
            <person name="Chen C."/>
            <person name="Yan M."/>
            <person name="Daum C."/>
            <person name="Ng V."/>
            <person name="Clum A."/>
            <person name="Steindorff A."/>
            <person name="Ohm R.A."/>
            <person name="Martin F."/>
            <person name="Silar P."/>
            <person name="Natvig D.O."/>
            <person name="Lalanne C."/>
            <person name="Gautier V."/>
            <person name="Ament-Velasquez S.L."/>
            <person name="Kruys A."/>
            <person name="Hutchinson M.I."/>
            <person name="Powell A.J."/>
            <person name="Barry K."/>
            <person name="Miller A.N."/>
            <person name="Grigoriev I.V."/>
            <person name="Debuchy R."/>
            <person name="Gladieux P."/>
            <person name="Hiltunen Thoren M."/>
            <person name="Johannesson H."/>
        </authorList>
    </citation>
    <scope>NUCLEOTIDE SEQUENCE</scope>
    <source>
        <strain evidence="7">CBS 538.74</strain>
    </source>
</reference>